<evidence type="ECO:0000256" key="1">
    <source>
        <dbReference type="SAM" id="SignalP"/>
    </source>
</evidence>
<gene>
    <name evidence="2" type="ORF">HBN54_000719</name>
</gene>
<dbReference type="RefSeq" id="WP_168671791.1">
    <property type="nucleotide sequence ID" value="NZ_JAAVTK010000002.1"/>
</dbReference>
<evidence type="ECO:0000313" key="3">
    <source>
        <dbReference type="Proteomes" id="UP000717634"/>
    </source>
</evidence>
<comment type="caution">
    <text evidence="2">The sequence shown here is derived from an EMBL/GenBank/DDBJ whole genome shotgun (WGS) entry which is preliminary data.</text>
</comment>
<dbReference type="Proteomes" id="UP000717634">
    <property type="component" value="Unassembled WGS sequence"/>
</dbReference>
<evidence type="ECO:0008006" key="4">
    <source>
        <dbReference type="Google" id="ProtNLM"/>
    </source>
</evidence>
<keyword evidence="1" id="KW-0732">Signal</keyword>
<keyword evidence="3" id="KW-1185">Reference proteome</keyword>
<evidence type="ECO:0000313" key="2">
    <source>
        <dbReference type="EMBL" id="NKI88132.1"/>
    </source>
</evidence>
<dbReference type="EMBL" id="JAAVTK010000002">
    <property type="protein sequence ID" value="NKI88132.1"/>
    <property type="molecule type" value="Genomic_DNA"/>
</dbReference>
<accession>A0ABX1HGD6</accession>
<feature type="chain" id="PRO_5047425840" description="SGNH/GDSL hydrolase family protein" evidence="1">
    <location>
        <begin position="29"/>
        <end position="472"/>
    </location>
</feature>
<reference evidence="2 3" key="1">
    <citation type="submission" date="2020-03" db="EMBL/GenBank/DDBJ databases">
        <title>Genomic Encyclopedia of Type Strains, Phase IV (KMG-V): Genome sequencing to study the core and pangenomes of soil and plant-associated prokaryotes.</title>
        <authorList>
            <person name="Whitman W."/>
        </authorList>
    </citation>
    <scope>NUCLEOTIDE SEQUENCE [LARGE SCALE GENOMIC DNA]</scope>
    <source>
        <strain evidence="2 3">1B</strain>
    </source>
</reference>
<proteinExistence type="predicted"/>
<dbReference type="SUPFAM" id="SSF52266">
    <property type="entry name" value="SGNH hydrolase"/>
    <property type="match status" value="1"/>
</dbReference>
<protein>
    <recommendedName>
        <fullName evidence="4">SGNH/GDSL hydrolase family protein</fullName>
    </recommendedName>
</protein>
<organism evidence="2 3">
    <name type="scientific">Hymenobacter artigasi</name>
    <dbReference type="NCBI Taxonomy" id="2719616"/>
    <lineage>
        <taxon>Bacteria</taxon>
        <taxon>Pseudomonadati</taxon>
        <taxon>Bacteroidota</taxon>
        <taxon>Cytophagia</taxon>
        <taxon>Cytophagales</taxon>
        <taxon>Hymenobacteraceae</taxon>
        <taxon>Hymenobacter</taxon>
    </lineage>
</organism>
<name>A0ABX1HGD6_9BACT</name>
<sequence>MKHFSFTLPGRAAYVAATALLLNACAPAQDTPTPTAALNLSRYLAVGDTYTAGVSAGGLTRASQQYSFPNLLAQQFQGISAGAAFTQPLLEAGSGTGYLNFVDFTASGLARTTRVAGQAFRGNLIITPGTCGTPDTTRLLTRAATASALPQNLGIPGITLAQLETVGLGNEVNAKPGTPFNPYFERLLPAADSRTYLQAVTDAAATATFFTYFQGLDDLMPYVRSGGQCGANPAALPSITVMRNNARKVLDRLTAKGQPGVIIRLPALTSLPFLRAGQGLSLQARLQASFGDTARIYIEDPIGLRGAQPITNGDYVLATAIARIGRPTPVVVNGATLMLPYGRDSRNPVRDADVLDNSEELSRIAGVMSSYNNELDRLASTIYKLPILTPSASTSTLDSEVLLFNQVAGTISVAGVQYSSEVVRGNFFSLDYYTLTPRGNGLLANTIIAALNRAYRTKIPAIDVNKLPATAQ</sequence>
<feature type="signal peptide" evidence="1">
    <location>
        <begin position="1"/>
        <end position="28"/>
    </location>
</feature>